<protein>
    <recommendedName>
        <fullName evidence="5">Histidinol dehydrogenase</fullName>
        <shortName evidence="5">HDH</shortName>
        <ecNumber evidence="5">1.1.1.23</ecNumber>
    </recommendedName>
</protein>
<comment type="catalytic activity">
    <reaction evidence="5">
        <text>L-histidinol + 2 NAD(+) + H2O = L-histidine + 2 NADH + 3 H(+)</text>
        <dbReference type="Rhea" id="RHEA:20641"/>
        <dbReference type="ChEBI" id="CHEBI:15377"/>
        <dbReference type="ChEBI" id="CHEBI:15378"/>
        <dbReference type="ChEBI" id="CHEBI:57540"/>
        <dbReference type="ChEBI" id="CHEBI:57595"/>
        <dbReference type="ChEBI" id="CHEBI:57699"/>
        <dbReference type="ChEBI" id="CHEBI:57945"/>
        <dbReference type="EC" id="1.1.1.23"/>
    </reaction>
</comment>
<evidence type="ECO:0000313" key="13">
    <source>
        <dbReference type="Proteomes" id="UP000001933"/>
    </source>
</evidence>
<keyword evidence="4 5" id="KW-0560">Oxidoreductase</keyword>
<dbReference type="PROSITE" id="PS00611">
    <property type="entry name" value="HISOL_DEHYDROGENASE"/>
    <property type="match status" value="1"/>
</dbReference>
<dbReference type="GO" id="GO:0008270">
    <property type="term" value="F:zinc ion binding"/>
    <property type="evidence" value="ECO:0007669"/>
    <property type="project" value="UniProtKB-UniRule"/>
</dbReference>
<keyword evidence="13" id="KW-1185">Reference proteome</keyword>
<dbReference type="NCBIfam" id="TIGR00069">
    <property type="entry name" value="hisD"/>
    <property type="match status" value="1"/>
</dbReference>
<name>Q2LWV2_SYNAS</name>
<feature type="active site" description="Proton acceptor" evidence="5 7">
    <location>
        <position position="328"/>
    </location>
</feature>
<proteinExistence type="inferred from homology"/>
<feature type="binding site" evidence="5 9">
    <location>
        <position position="238"/>
    </location>
    <ligand>
        <name>substrate</name>
    </ligand>
</feature>
<dbReference type="GO" id="GO:0005829">
    <property type="term" value="C:cytosol"/>
    <property type="evidence" value="ECO:0007669"/>
    <property type="project" value="TreeGrafter"/>
</dbReference>
<evidence type="ECO:0000256" key="3">
    <source>
        <dbReference type="ARBA" id="ARBA00022833"/>
    </source>
</evidence>
<dbReference type="Pfam" id="PF00815">
    <property type="entry name" value="Histidinol_dh"/>
    <property type="match status" value="1"/>
</dbReference>
<dbReference type="FunCoup" id="Q2LWV2">
    <property type="interactions" value="509"/>
</dbReference>
<evidence type="ECO:0000256" key="11">
    <source>
        <dbReference type="RuleBase" id="RU004175"/>
    </source>
</evidence>
<feature type="binding site" evidence="5 9">
    <location>
        <position position="362"/>
    </location>
    <ligand>
        <name>substrate</name>
    </ligand>
</feature>
<dbReference type="InterPro" id="IPR012131">
    <property type="entry name" value="Hstdl_DH"/>
</dbReference>
<evidence type="ECO:0000313" key="12">
    <source>
        <dbReference type="EMBL" id="ABC78558.1"/>
    </source>
</evidence>
<keyword evidence="5 8" id="KW-0520">NAD</keyword>
<keyword evidence="5" id="KW-0028">Amino-acid biosynthesis</keyword>
<feature type="binding site" evidence="5 9">
    <location>
        <position position="421"/>
    </location>
    <ligand>
        <name>substrate</name>
    </ligand>
</feature>
<dbReference type="CDD" id="cd06572">
    <property type="entry name" value="Histidinol_dh"/>
    <property type="match status" value="1"/>
</dbReference>
<dbReference type="GO" id="GO:0000105">
    <property type="term" value="P:L-histidine biosynthetic process"/>
    <property type="evidence" value="ECO:0007669"/>
    <property type="project" value="UniProtKB-UniRule"/>
</dbReference>
<organism evidence="12 13">
    <name type="scientific">Syntrophus aciditrophicus (strain SB)</name>
    <dbReference type="NCBI Taxonomy" id="56780"/>
    <lineage>
        <taxon>Bacteria</taxon>
        <taxon>Pseudomonadati</taxon>
        <taxon>Thermodesulfobacteriota</taxon>
        <taxon>Syntrophia</taxon>
        <taxon>Syntrophales</taxon>
        <taxon>Syntrophaceae</taxon>
        <taxon>Syntrophus</taxon>
    </lineage>
</organism>
<dbReference type="UniPathway" id="UPA00031">
    <property type="reaction ID" value="UER00014"/>
</dbReference>
<dbReference type="FunFam" id="3.40.50.1980:FF:000026">
    <property type="entry name" value="Histidinol dehydrogenase"/>
    <property type="match status" value="1"/>
</dbReference>
<evidence type="ECO:0000256" key="2">
    <source>
        <dbReference type="ARBA" id="ARBA00022723"/>
    </source>
</evidence>
<feature type="binding site" evidence="5 8">
    <location>
        <position position="192"/>
    </location>
    <ligand>
        <name>NAD(+)</name>
        <dbReference type="ChEBI" id="CHEBI:57540"/>
    </ligand>
</feature>
<evidence type="ECO:0000256" key="7">
    <source>
        <dbReference type="PIRSR" id="PIRSR000099-1"/>
    </source>
</evidence>
<comment type="cofactor">
    <cofactor evidence="5 10">
        <name>Zn(2+)</name>
        <dbReference type="ChEBI" id="CHEBI:29105"/>
    </cofactor>
    <text evidence="5 10">Binds 1 zinc ion per subunit.</text>
</comment>
<comment type="pathway">
    <text evidence="5">Amino-acid biosynthesis; L-histidine biosynthesis; L-histidine from 5-phospho-alpha-D-ribose 1-diphosphate: step 9/9.</text>
</comment>
<dbReference type="PIRSF" id="PIRSF000099">
    <property type="entry name" value="Histidinol_dh"/>
    <property type="match status" value="1"/>
</dbReference>
<feature type="active site" description="Proton acceptor" evidence="5 7">
    <location>
        <position position="329"/>
    </location>
</feature>
<dbReference type="eggNOG" id="COG0141">
    <property type="taxonomic scope" value="Bacteria"/>
</dbReference>
<dbReference type="GO" id="GO:0051287">
    <property type="term" value="F:NAD binding"/>
    <property type="evidence" value="ECO:0007669"/>
    <property type="project" value="InterPro"/>
</dbReference>
<dbReference type="PANTHER" id="PTHR21256">
    <property type="entry name" value="HISTIDINOL DEHYDROGENASE HDH"/>
    <property type="match status" value="1"/>
</dbReference>
<feature type="binding site" evidence="5 9">
    <location>
        <position position="416"/>
    </location>
    <ligand>
        <name>substrate</name>
    </ligand>
</feature>
<feature type="binding site" evidence="5 10">
    <location>
        <position position="421"/>
    </location>
    <ligand>
        <name>Zn(2+)</name>
        <dbReference type="ChEBI" id="CHEBI:29105"/>
    </ligand>
</feature>
<dbReference type="EMBL" id="CP000252">
    <property type="protein sequence ID" value="ABC78558.1"/>
    <property type="molecule type" value="Genomic_DNA"/>
</dbReference>
<feature type="binding site" evidence="5 9">
    <location>
        <position position="329"/>
    </location>
    <ligand>
        <name>substrate</name>
    </ligand>
</feature>
<evidence type="ECO:0000256" key="4">
    <source>
        <dbReference type="ARBA" id="ARBA00023002"/>
    </source>
</evidence>
<gene>
    <name evidence="5" type="primary">hisD</name>
    <name evidence="12" type="ORF">SYN_01792</name>
</gene>
<dbReference type="PRINTS" id="PR00083">
    <property type="entry name" value="HOLDHDRGNASE"/>
</dbReference>
<dbReference type="HAMAP" id="MF_01024">
    <property type="entry name" value="HisD"/>
    <property type="match status" value="1"/>
</dbReference>
<dbReference type="EC" id="1.1.1.23" evidence="5"/>
<reference evidence="12 13" key="1">
    <citation type="journal article" date="2007" name="Proc. Natl. Acad. Sci. U.S.A.">
        <title>The genome of Syntrophus aciditrophicus: life at the thermodynamic limit of microbial growth.</title>
        <authorList>
            <person name="McInerney M.J."/>
            <person name="Rohlin L."/>
            <person name="Mouttaki H."/>
            <person name="Kim U."/>
            <person name="Krupp R.S."/>
            <person name="Rios-Hernandez L."/>
            <person name="Sieber J."/>
            <person name="Struchtemeyer C.G."/>
            <person name="Bhattacharyya A."/>
            <person name="Campbell J.W."/>
            <person name="Gunsalus R.P."/>
        </authorList>
    </citation>
    <scope>NUCLEOTIDE SEQUENCE [LARGE SCALE GENOMIC DNA]</scope>
    <source>
        <strain evidence="12 13">SB</strain>
    </source>
</reference>
<evidence type="ECO:0000256" key="5">
    <source>
        <dbReference type="HAMAP-Rule" id="MF_01024"/>
    </source>
</evidence>
<dbReference type="SUPFAM" id="SSF53720">
    <property type="entry name" value="ALDH-like"/>
    <property type="match status" value="1"/>
</dbReference>
<keyword evidence="5" id="KW-0368">Histidine biosynthesis</keyword>
<feature type="binding site" evidence="5 9">
    <location>
        <position position="263"/>
    </location>
    <ligand>
        <name>substrate</name>
    </ligand>
</feature>
<dbReference type="FunFam" id="3.40.50.1980:FF:000001">
    <property type="entry name" value="Histidinol dehydrogenase"/>
    <property type="match status" value="1"/>
</dbReference>
<dbReference type="Gene3D" id="1.20.5.1300">
    <property type="match status" value="1"/>
</dbReference>
<feature type="binding site" evidence="5 10">
    <location>
        <position position="263"/>
    </location>
    <ligand>
        <name>Zn(2+)</name>
        <dbReference type="ChEBI" id="CHEBI:29105"/>
    </ligand>
</feature>
<evidence type="ECO:0000256" key="6">
    <source>
        <dbReference type="PIRNR" id="PIRNR000099"/>
    </source>
</evidence>
<feature type="binding site" evidence="5 8">
    <location>
        <position position="131"/>
    </location>
    <ligand>
        <name>NAD(+)</name>
        <dbReference type="ChEBI" id="CHEBI:57540"/>
    </ligand>
</feature>
<accession>Q2LWV2</accession>
<evidence type="ECO:0000256" key="9">
    <source>
        <dbReference type="PIRSR" id="PIRSR000099-3"/>
    </source>
</evidence>
<feature type="binding site" evidence="5 9">
    <location>
        <position position="260"/>
    </location>
    <ligand>
        <name>substrate</name>
    </ligand>
</feature>
<comment type="similarity">
    <text evidence="1 5 6 11">Belongs to the histidinol dehydrogenase family.</text>
</comment>
<dbReference type="STRING" id="56780.SYN_01792"/>
<dbReference type="HOGENOM" id="CLU_006732_3_3_7"/>
<dbReference type="InterPro" id="IPR022695">
    <property type="entry name" value="Histidinol_DH_monofunct"/>
</dbReference>
<dbReference type="InterPro" id="IPR001692">
    <property type="entry name" value="Histidinol_DH_CS"/>
</dbReference>
<keyword evidence="3 5" id="KW-0862">Zinc</keyword>
<dbReference type="PANTHER" id="PTHR21256:SF2">
    <property type="entry name" value="HISTIDINE BIOSYNTHESIS TRIFUNCTIONAL PROTEIN"/>
    <property type="match status" value="1"/>
</dbReference>
<feature type="binding site" evidence="5 8">
    <location>
        <position position="215"/>
    </location>
    <ligand>
        <name>NAD(+)</name>
        <dbReference type="ChEBI" id="CHEBI:57540"/>
    </ligand>
</feature>
<dbReference type="Gene3D" id="3.40.50.1980">
    <property type="entry name" value="Nitrogenase molybdenum iron protein domain"/>
    <property type="match status" value="2"/>
</dbReference>
<comment type="function">
    <text evidence="5">Catalyzes the sequential NAD-dependent oxidations of L-histidinol to L-histidinaldehyde and then to L-histidine.</text>
</comment>
<feature type="binding site" evidence="5 10">
    <location>
        <position position="362"/>
    </location>
    <ligand>
        <name>Zn(2+)</name>
        <dbReference type="ChEBI" id="CHEBI:29105"/>
    </ligand>
</feature>
<dbReference type="AlphaFoldDB" id="Q2LWV2"/>
<sequence>MIMRIARTTDSDFEALYQRITQRGRVFDEDLWKVVEKIVDDVARKGDEALFDYTQRLDGYALTAETVAVSGKELEEAASRVEASDLAIMRQAAQRIEAFHRHQIAENWTVSDEPGIILGQRIVPLERVGIYAPGGLASYPSTVLMAAVPAKIAGVGEIILVNPSRGGQIHPLIAATAKLCGISRIFKIGGAQAVAALAYGTETIPRVDKIVGPGNAYVAAAKKMVFGQVSIDMIAGPSEILIIADQTAQPAFVAADLLSQAEHDEMASAVLVTPDEVLAREVSVELKRQLERLPRRTIAERSLEAFGAILVTDNLEGAVTVANRFAPEHLELIVEDPWKLLEGIKHAGAVFLGHYTPEAIGDYIAGPNHVLPTGGTARFSSALGVYDFVKRISVVCFSRDVLEDYGPKAARFARLEGLDAHGNSISLRLAGKNS</sequence>
<dbReference type="InterPro" id="IPR016161">
    <property type="entry name" value="Ald_DH/histidinol_DH"/>
</dbReference>
<keyword evidence="2 5" id="KW-0479">Metal-binding</keyword>
<dbReference type="GO" id="GO:0004399">
    <property type="term" value="F:histidinol dehydrogenase activity"/>
    <property type="evidence" value="ECO:0007669"/>
    <property type="project" value="UniProtKB-UniRule"/>
</dbReference>
<evidence type="ECO:0000256" key="8">
    <source>
        <dbReference type="PIRSR" id="PIRSR000099-2"/>
    </source>
</evidence>
<dbReference type="KEGG" id="sat:SYN_01792"/>
<evidence type="ECO:0000256" key="1">
    <source>
        <dbReference type="ARBA" id="ARBA00010178"/>
    </source>
</evidence>
<dbReference type="Proteomes" id="UP000001933">
    <property type="component" value="Chromosome"/>
</dbReference>
<dbReference type="InParanoid" id="Q2LWV2"/>
<evidence type="ECO:0000256" key="10">
    <source>
        <dbReference type="PIRSR" id="PIRSR000099-4"/>
    </source>
</evidence>
<feature type="binding site" evidence="5 10">
    <location>
        <position position="260"/>
    </location>
    <ligand>
        <name>Zn(2+)</name>
        <dbReference type="ChEBI" id="CHEBI:29105"/>
    </ligand>
</feature>